<name>A0AAT9JK25_9CAUD</name>
<protein>
    <submittedName>
        <fullName evidence="1">Uncharacterized protein</fullName>
    </submittedName>
</protein>
<dbReference type="EMBL" id="BK068098">
    <property type="protein sequence ID" value="DBA55389.1"/>
    <property type="molecule type" value="Genomic_DNA"/>
</dbReference>
<sequence>MPEQASEGSNSGSGDAAFFIAYNVRTKMANKRTALKGAKTAPPADAQPVQQKEIIKHAHKNTQAIVSKLREIIVDFLAIDDLSGYDLELVNLYDERTTLRVIGERARLDVSLVSLVQEGGEE</sequence>
<organism evidence="1">
    <name type="scientific">Porphyromonas phage phage017a_JCVISC001</name>
    <dbReference type="NCBI Taxonomy" id="3154107"/>
    <lineage>
        <taxon>Viruses</taxon>
        <taxon>Duplodnaviria</taxon>
        <taxon>Heunggongvirae</taxon>
        <taxon>Uroviricota</taxon>
        <taxon>Caudoviricetes</taxon>
        <taxon>Nixviridae</taxon>
        <taxon>Dewhirstvirus</taxon>
        <taxon>Dewhirstvirus pging00K</taxon>
    </lineage>
</organism>
<reference evidence="1" key="2">
    <citation type="submission" date="2024-05" db="EMBL/GenBank/DDBJ databases">
        <authorList>
            <person name="Matrishin C.B."/>
            <person name="Kauffman K.M."/>
        </authorList>
    </citation>
    <scope>NUCLEOTIDE SEQUENCE</scope>
</reference>
<evidence type="ECO:0000313" key="1">
    <source>
        <dbReference type="EMBL" id="DBA55389.1"/>
    </source>
</evidence>
<reference evidence="1" key="1">
    <citation type="journal article" date="2023" name="Microbiome">
        <title>Phages are unrecognized players in the ecology of the oral pathogen Porphyromonas gingivalis.</title>
        <authorList>
            <person name="Matrishin C.B."/>
            <person name="Haase E.M."/>
            <person name="Dewhirst F.E."/>
            <person name="Mark Welch J.L."/>
            <person name="Miranda-Sanchez F."/>
            <person name="Chen T."/>
            <person name="MacFarland D.C."/>
            <person name="Kauffman K.M."/>
        </authorList>
    </citation>
    <scope>NUCLEOTIDE SEQUENCE</scope>
</reference>
<proteinExistence type="predicted"/>
<accession>A0AAT9JK25</accession>